<protein>
    <recommendedName>
        <fullName evidence="6">GAF domain-containing protein</fullName>
    </recommendedName>
</protein>
<accession>A0A919IX14</accession>
<sequence>MPLSPPSDDRLTALTKTGLAAEPDPVFDRLAELVRRVLHVPVALVSLVEADRQVFPGACGLGEPWQERRETPLSHSFCKLVVETAAPLIVVDARTDPRVAGNLAITELGVISYAGMPLTDEGGNVLGSLCAIDSVPRRWTDHELTVLSDLAAACSDSLRLRIATQTARRRESRAGLAFDRSQHLLRASVALANTGTVDDVVKVLRELATVTLSPDFVGVSLVDRAGRISLRSGDVLPPPVAERWSRYSGVVTPAALAIRRGAAVMLPDLAAIRAYAPDAGETFAEMGWEAAVSLPLPSLTGPIGALTFVWKQPFAPDEIEQAVLAAVAGYVAQALQRADYLFAQKSAAEVLQSALLSELPDTTPFEVASRYESAARGEHVGGDWYDAVRLDPRHLALVIGDVTGHDMTAAAMMGRLRSKLRLLLVDRNEPPAALLRRLDAACQVLGDRVAATVVLAYLYPDPSGHGHQLHWSNAGHPGPLLVTDGVVTVLEERDPLLGVLNRTSRTSHLRHVPPGSTVLFYTDGLIETRTSLWDDRVSQLCDLVAGLADRPLPELLDRLYAELADDDHEDDVALIAVRTPR</sequence>
<evidence type="ECO:0000259" key="2">
    <source>
        <dbReference type="SMART" id="SM00065"/>
    </source>
</evidence>
<dbReference type="PANTHER" id="PTHR43156:SF2">
    <property type="entry name" value="STAGE II SPORULATION PROTEIN E"/>
    <property type="match status" value="1"/>
</dbReference>
<keyword evidence="1" id="KW-0378">Hydrolase</keyword>
<dbReference type="InterPro" id="IPR036457">
    <property type="entry name" value="PPM-type-like_dom_sf"/>
</dbReference>
<dbReference type="Pfam" id="PF01590">
    <property type="entry name" value="GAF"/>
    <property type="match status" value="1"/>
</dbReference>
<evidence type="ECO:0000259" key="3">
    <source>
        <dbReference type="SMART" id="SM00331"/>
    </source>
</evidence>
<evidence type="ECO:0008006" key="6">
    <source>
        <dbReference type="Google" id="ProtNLM"/>
    </source>
</evidence>
<evidence type="ECO:0000313" key="5">
    <source>
        <dbReference type="Proteomes" id="UP000598174"/>
    </source>
</evidence>
<dbReference type="SMART" id="SM00065">
    <property type="entry name" value="GAF"/>
    <property type="match status" value="2"/>
</dbReference>
<evidence type="ECO:0000313" key="4">
    <source>
        <dbReference type="EMBL" id="GIE08863.1"/>
    </source>
</evidence>
<reference evidence="4" key="1">
    <citation type="submission" date="2021-01" db="EMBL/GenBank/DDBJ databases">
        <title>Whole genome shotgun sequence of Actinoplanes ferrugineus NBRC 15555.</title>
        <authorList>
            <person name="Komaki H."/>
            <person name="Tamura T."/>
        </authorList>
    </citation>
    <scope>NUCLEOTIDE SEQUENCE</scope>
    <source>
        <strain evidence="4">NBRC 15555</strain>
    </source>
</reference>
<dbReference type="Gene3D" id="3.60.40.10">
    <property type="entry name" value="PPM-type phosphatase domain"/>
    <property type="match status" value="1"/>
</dbReference>
<dbReference type="Proteomes" id="UP000598174">
    <property type="component" value="Unassembled WGS sequence"/>
</dbReference>
<dbReference type="Pfam" id="PF13185">
    <property type="entry name" value="GAF_2"/>
    <property type="match status" value="1"/>
</dbReference>
<organism evidence="4 5">
    <name type="scientific">Paractinoplanes ferrugineus</name>
    <dbReference type="NCBI Taxonomy" id="113564"/>
    <lineage>
        <taxon>Bacteria</taxon>
        <taxon>Bacillati</taxon>
        <taxon>Actinomycetota</taxon>
        <taxon>Actinomycetes</taxon>
        <taxon>Micromonosporales</taxon>
        <taxon>Micromonosporaceae</taxon>
        <taxon>Paractinoplanes</taxon>
    </lineage>
</organism>
<dbReference type="Gene3D" id="3.30.450.40">
    <property type="match status" value="2"/>
</dbReference>
<dbReference type="SUPFAM" id="SSF55781">
    <property type="entry name" value="GAF domain-like"/>
    <property type="match status" value="2"/>
</dbReference>
<dbReference type="InterPro" id="IPR001932">
    <property type="entry name" value="PPM-type_phosphatase-like_dom"/>
</dbReference>
<dbReference type="InterPro" id="IPR052016">
    <property type="entry name" value="Bact_Sigma-Reg"/>
</dbReference>
<dbReference type="EMBL" id="BOMM01000003">
    <property type="protein sequence ID" value="GIE08863.1"/>
    <property type="molecule type" value="Genomic_DNA"/>
</dbReference>
<dbReference type="InterPro" id="IPR029016">
    <property type="entry name" value="GAF-like_dom_sf"/>
</dbReference>
<feature type="domain" description="PPM-type phosphatase" evidence="3">
    <location>
        <begin position="362"/>
        <end position="579"/>
    </location>
</feature>
<dbReference type="AlphaFoldDB" id="A0A919IX14"/>
<dbReference type="PANTHER" id="PTHR43156">
    <property type="entry name" value="STAGE II SPORULATION PROTEIN E-RELATED"/>
    <property type="match status" value="1"/>
</dbReference>
<dbReference type="Pfam" id="PF07228">
    <property type="entry name" value="SpoIIE"/>
    <property type="match status" value="1"/>
</dbReference>
<feature type="domain" description="GAF" evidence="2">
    <location>
        <begin position="22"/>
        <end position="168"/>
    </location>
</feature>
<comment type="caution">
    <text evidence="4">The sequence shown here is derived from an EMBL/GenBank/DDBJ whole genome shotgun (WGS) entry which is preliminary data.</text>
</comment>
<dbReference type="GO" id="GO:0016791">
    <property type="term" value="F:phosphatase activity"/>
    <property type="evidence" value="ECO:0007669"/>
    <property type="project" value="TreeGrafter"/>
</dbReference>
<proteinExistence type="predicted"/>
<dbReference type="InterPro" id="IPR003018">
    <property type="entry name" value="GAF"/>
</dbReference>
<dbReference type="SUPFAM" id="SSF81606">
    <property type="entry name" value="PP2C-like"/>
    <property type="match status" value="1"/>
</dbReference>
<name>A0A919IX14_9ACTN</name>
<dbReference type="SMART" id="SM00331">
    <property type="entry name" value="PP2C_SIG"/>
    <property type="match status" value="1"/>
</dbReference>
<feature type="domain" description="GAF" evidence="2">
    <location>
        <begin position="196"/>
        <end position="345"/>
    </location>
</feature>
<keyword evidence="5" id="KW-1185">Reference proteome</keyword>
<evidence type="ECO:0000256" key="1">
    <source>
        <dbReference type="ARBA" id="ARBA00022801"/>
    </source>
</evidence>
<gene>
    <name evidence="4" type="ORF">Afe05nite_07030</name>
</gene>